<evidence type="ECO:0000259" key="8">
    <source>
        <dbReference type="Pfam" id="PF17917"/>
    </source>
</evidence>
<keyword evidence="11" id="KW-1185">Reference proteome</keyword>
<dbReference type="GO" id="GO:0004519">
    <property type="term" value="F:endonuclease activity"/>
    <property type="evidence" value="ECO:0007669"/>
    <property type="project" value="UniProtKB-KW"/>
</dbReference>
<evidence type="ECO:0000256" key="5">
    <source>
        <dbReference type="ARBA" id="ARBA00022801"/>
    </source>
</evidence>
<dbReference type="InterPro" id="IPR043502">
    <property type="entry name" value="DNA/RNA_pol_sf"/>
</dbReference>
<dbReference type="OrthoDB" id="775972at2759"/>
<evidence type="ECO:0000256" key="3">
    <source>
        <dbReference type="ARBA" id="ARBA00022722"/>
    </source>
</evidence>
<feature type="non-terminal residue" evidence="10">
    <location>
        <position position="1"/>
    </location>
</feature>
<evidence type="ECO:0000256" key="4">
    <source>
        <dbReference type="ARBA" id="ARBA00022759"/>
    </source>
</evidence>
<dbReference type="Pfam" id="PF17917">
    <property type="entry name" value="RT_RNaseH"/>
    <property type="match status" value="1"/>
</dbReference>
<feature type="compositionally biased region" description="Polar residues" evidence="7">
    <location>
        <begin position="275"/>
        <end position="293"/>
    </location>
</feature>
<evidence type="ECO:0000256" key="1">
    <source>
        <dbReference type="ARBA" id="ARBA00022679"/>
    </source>
</evidence>
<name>A0A371HL08_MUCPR</name>
<keyword evidence="3" id="KW-0540">Nuclease</keyword>
<keyword evidence="6" id="KW-0695">RNA-directed DNA polymerase</keyword>
<evidence type="ECO:0000256" key="6">
    <source>
        <dbReference type="ARBA" id="ARBA00022918"/>
    </source>
</evidence>
<dbReference type="InterPro" id="IPR056924">
    <property type="entry name" value="SH3_Tf2-1"/>
</dbReference>
<organism evidence="10 11">
    <name type="scientific">Mucuna pruriens</name>
    <name type="common">Velvet bean</name>
    <name type="synonym">Dolichos pruriens</name>
    <dbReference type="NCBI Taxonomy" id="157652"/>
    <lineage>
        <taxon>Eukaryota</taxon>
        <taxon>Viridiplantae</taxon>
        <taxon>Streptophyta</taxon>
        <taxon>Embryophyta</taxon>
        <taxon>Tracheophyta</taxon>
        <taxon>Spermatophyta</taxon>
        <taxon>Magnoliopsida</taxon>
        <taxon>eudicotyledons</taxon>
        <taxon>Gunneridae</taxon>
        <taxon>Pentapetalae</taxon>
        <taxon>rosids</taxon>
        <taxon>fabids</taxon>
        <taxon>Fabales</taxon>
        <taxon>Fabaceae</taxon>
        <taxon>Papilionoideae</taxon>
        <taxon>50 kb inversion clade</taxon>
        <taxon>NPAAA clade</taxon>
        <taxon>indigoferoid/millettioid clade</taxon>
        <taxon>Phaseoleae</taxon>
        <taxon>Mucuna</taxon>
    </lineage>
</organism>
<keyword evidence="5" id="KW-0378">Hydrolase</keyword>
<keyword evidence="1" id="KW-0808">Transferase</keyword>
<protein>
    <submittedName>
        <fullName evidence="10">Retrovirus-related Pol polyprotein</fullName>
    </submittedName>
</protein>
<evidence type="ECO:0000313" key="11">
    <source>
        <dbReference type="Proteomes" id="UP000257109"/>
    </source>
</evidence>
<dbReference type="GO" id="GO:0003964">
    <property type="term" value="F:RNA-directed DNA polymerase activity"/>
    <property type="evidence" value="ECO:0007669"/>
    <property type="project" value="UniProtKB-KW"/>
</dbReference>
<evidence type="ECO:0000259" key="9">
    <source>
        <dbReference type="Pfam" id="PF24626"/>
    </source>
</evidence>
<accession>A0A371HL08</accession>
<dbReference type="Pfam" id="PF24626">
    <property type="entry name" value="SH3_Tf2-1"/>
    <property type="match status" value="1"/>
</dbReference>
<feature type="domain" description="Tf2-1-like SH3-like" evidence="9">
    <location>
        <begin position="178"/>
        <end position="238"/>
    </location>
</feature>
<dbReference type="SUPFAM" id="SSF56672">
    <property type="entry name" value="DNA/RNA polymerases"/>
    <property type="match status" value="1"/>
</dbReference>
<dbReference type="EMBL" id="QJKJ01002288">
    <property type="protein sequence ID" value="RDY03501.1"/>
    <property type="molecule type" value="Genomic_DNA"/>
</dbReference>
<dbReference type="GO" id="GO:0016787">
    <property type="term" value="F:hydrolase activity"/>
    <property type="evidence" value="ECO:0007669"/>
    <property type="project" value="UniProtKB-KW"/>
</dbReference>
<sequence>MLCSNKLTNALVLCLPNFDKAFEIECDASNVGIGAVLMQESKSIAYFSEKLSGTVLNYSTNDKELYALVMTLQSWRYYLWPREFIIHFDHQSLKFLKSQGKLQKRHATWPKFIEMFPYVIKYKKGKGNIMANALSRRKQKTKFVRELHVKVQANIKKRNEQHSKEANKGHVKVTFEPGDCVWVHRRKEKFPTRRKYKLQPREDETFQVLERINDNTYKLELSTAYGNVSSTLTVANLSLLVVGEEFDSRTNPFEEGGNDRNPTDKDKDNLRDTRGPTTRSKTKTMKQSMSGLSSGIKENLEENESEVTSKWFTLLQMMCDIVPMEATHLLLGRSWQFDRKVNHDGVIIGMEDLLKEFNNMFPKDIPLGLPPLRDIEHHMDLFLRASLPNKVSYRTNPKEGKGM</sequence>
<dbReference type="CDD" id="cd09274">
    <property type="entry name" value="RNase_HI_RT_Ty3"/>
    <property type="match status" value="1"/>
</dbReference>
<dbReference type="Proteomes" id="UP000257109">
    <property type="component" value="Unassembled WGS sequence"/>
</dbReference>
<feature type="compositionally biased region" description="Basic and acidic residues" evidence="7">
    <location>
        <begin position="257"/>
        <end position="274"/>
    </location>
</feature>
<dbReference type="STRING" id="157652.A0A371HL08"/>
<evidence type="ECO:0000256" key="2">
    <source>
        <dbReference type="ARBA" id="ARBA00022695"/>
    </source>
</evidence>
<keyword evidence="2" id="KW-0548">Nucleotidyltransferase</keyword>
<keyword evidence="4" id="KW-0255">Endonuclease</keyword>
<reference evidence="10" key="1">
    <citation type="submission" date="2018-05" db="EMBL/GenBank/DDBJ databases">
        <title>Draft genome of Mucuna pruriens seed.</title>
        <authorList>
            <person name="Nnadi N.E."/>
            <person name="Vos R."/>
            <person name="Hasami M.H."/>
            <person name="Devisetty U.K."/>
            <person name="Aguiy J.C."/>
        </authorList>
    </citation>
    <scope>NUCLEOTIDE SEQUENCE [LARGE SCALE GENOMIC DNA]</scope>
    <source>
        <strain evidence="10">JCA_2017</strain>
    </source>
</reference>
<feature type="region of interest" description="Disordered" evidence="7">
    <location>
        <begin position="249"/>
        <end position="300"/>
    </location>
</feature>
<evidence type="ECO:0000256" key="7">
    <source>
        <dbReference type="SAM" id="MobiDB-lite"/>
    </source>
</evidence>
<evidence type="ECO:0000313" key="10">
    <source>
        <dbReference type="EMBL" id="RDY03501.1"/>
    </source>
</evidence>
<dbReference type="AlphaFoldDB" id="A0A371HL08"/>
<gene>
    <name evidence="10" type="primary">pol</name>
    <name evidence="10" type="ORF">CR513_12905</name>
</gene>
<proteinExistence type="predicted"/>
<feature type="domain" description="Reverse transcriptase RNase H-like" evidence="8">
    <location>
        <begin position="17"/>
        <end position="115"/>
    </location>
</feature>
<dbReference type="PANTHER" id="PTHR35046">
    <property type="entry name" value="ZINC KNUCKLE (CCHC-TYPE) FAMILY PROTEIN"/>
    <property type="match status" value="1"/>
</dbReference>
<dbReference type="InterPro" id="IPR041373">
    <property type="entry name" value="RT_RNaseH"/>
</dbReference>
<comment type="caution">
    <text evidence="10">The sequence shown here is derived from an EMBL/GenBank/DDBJ whole genome shotgun (WGS) entry which is preliminary data.</text>
</comment>
<dbReference type="PANTHER" id="PTHR35046:SF9">
    <property type="entry name" value="RNA-DIRECTED DNA POLYMERASE"/>
    <property type="match status" value="1"/>
</dbReference>